<dbReference type="EMBL" id="VLTM01000245">
    <property type="protein sequence ID" value="KAA0145647.1"/>
    <property type="molecule type" value="Genomic_DNA"/>
</dbReference>
<organism evidence="7 10">
    <name type="scientific">Cafeteria roenbergensis</name>
    <name type="common">Marine flagellate</name>
    <dbReference type="NCBI Taxonomy" id="33653"/>
    <lineage>
        <taxon>Eukaryota</taxon>
        <taxon>Sar</taxon>
        <taxon>Stramenopiles</taxon>
        <taxon>Bigyra</taxon>
        <taxon>Opalozoa</taxon>
        <taxon>Bicosoecida</taxon>
        <taxon>Cafeteriaceae</taxon>
        <taxon>Cafeteria</taxon>
    </lineage>
</organism>
<dbReference type="InterPro" id="IPR011043">
    <property type="entry name" value="Gal_Oxase/kelch_b-propeller"/>
</dbReference>
<keyword evidence="2" id="KW-0677">Repeat</keyword>
<gene>
    <name evidence="8" type="ORF">FNF28_06518</name>
    <name evidence="7" type="ORF">FNF31_08002</name>
</gene>
<dbReference type="Pfam" id="PF23106">
    <property type="entry name" value="EGF_Teneurin"/>
    <property type="match status" value="1"/>
</dbReference>
<feature type="signal peptide" evidence="5">
    <location>
        <begin position="1"/>
        <end position="20"/>
    </location>
</feature>
<evidence type="ECO:0000259" key="6">
    <source>
        <dbReference type="PROSITE" id="PS50026"/>
    </source>
</evidence>
<dbReference type="PROSITE" id="PS00022">
    <property type="entry name" value="EGF_1"/>
    <property type="match status" value="1"/>
</dbReference>
<dbReference type="PROSITE" id="PS01186">
    <property type="entry name" value="EGF_2"/>
    <property type="match status" value="1"/>
</dbReference>
<sequence length="869" mass="94557">MGRALLLATAAVLLAQGVRGWKEWTWEGDGPGPRAGHSMVLINETAFLFGGRANDIAVPHVPKTYEVSEENGQLSFTTYDQNLVLACDGNRTFDECYNISIGLLFNDLWSYDLDCTRFADDGCEYRGWTRVDPGARLGGCEFYAGELQCTHPTERYDQTLLAMDDGRITLFGGFSRKCRDYCSDQWEMDARGCLEARRAGQEAADATACRWQELGELGLEGPSQRWRHAAASNGTTAFVFGGHRLWHGFSPENSESNDWRLQDTRQYGGYLDDLWTYTPHPQLGMRGNWSQVVPRESCYHRRGVKHVARFDIRCRVIWPPRRASASLVATMGRDIGADPLEAPPEPTLLLFGGYSTPFPYPHRKARGAGSSTSRAAADGMAPFPTAPYYLDDLWRFNVSSGLWAPVDPLGGSRPSARRDSAMRMASDSAFLLFGGYGSNTLMNDLWIFNLTTTRWIHVGPSVHARFPQNCTDDTLRLPDGSDFVVSQSVFGEPTRFSALDGQAGRASEPVIIRQPRRQAPGWDGCRDRADGRPDLPSLLQYERPSQRERPASVLSLRRGEMLVHGGRAALKEDLPTVQVTHPAEVVGDMWLWRQGNCAKNCSGRGDCVFGHCYCYDGYYGLDCSNTSCPGDYCYMDETAHTQVCTHCCSARWEHADNQSYARRERKVPCGPANAGESHGICDGFGSCQCRPPFLTEDCSVRDCPDGCNGNGYCSVEFPVSRCVCDPGWTGRACDTRLCLNNCTYPNGVCVGGRCNCTFLQNPYNRSMVWARYEGDDCSYVLPYAGAGSPAAGWAALAACLAAAAAAASRGGTRGAPSECAGGRGGRSGSALGGGGGHPGGGGAALGGAEESADSRRRRGTATGPNSALG</sequence>
<accession>A0A5A8BZ69</accession>
<dbReference type="SUPFAM" id="SSF50965">
    <property type="entry name" value="Galactose oxidase, central domain"/>
    <property type="match status" value="2"/>
</dbReference>
<feature type="chain" id="PRO_5033472790" description="EGF-like domain-containing protein" evidence="5">
    <location>
        <begin position="21"/>
        <end position="869"/>
    </location>
</feature>
<dbReference type="AlphaFoldDB" id="A0A5A8BZ69"/>
<evidence type="ECO:0000256" key="2">
    <source>
        <dbReference type="ARBA" id="ARBA00022737"/>
    </source>
</evidence>
<feature type="region of interest" description="Disordered" evidence="4">
    <location>
        <begin position="812"/>
        <end position="869"/>
    </location>
</feature>
<dbReference type="InterPro" id="IPR015915">
    <property type="entry name" value="Kelch-typ_b-propeller"/>
</dbReference>
<dbReference type="InterPro" id="IPR000742">
    <property type="entry name" value="EGF"/>
</dbReference>
<dbReference type="Proteomes" id="UP000324907">
    <property type="component" value="Unassembled WGS sequence"/>
</dbReference>
<feature type="compositionally biased region" description="Gly residues" evidence="4">
    <location>
        <begin position="821"/>
        <end position="845"/>
    </location>
</feature>
<keyword evidence="3" id="KW-1015">Disulfide bond</keyword>
<keyword evidence="5" id="KW-0732">Signal</keyword>
<dbReference type="PROSITE" id="PS50026">
    <property type="entry name" value="EGF_3"/>
    <property type="match status" value="1"/>
</dbReference>
<comment type="caution">
    <text evidence="3">Lacks conserved residue(s) required for the propagation of feature annotation.</text>
</comment>
<name>A0A5A8BZ69_CAFRO</name>
<dbReference type="Proteomes" id="UP000325113">
    <property type="component" value="Unassembled WGS sequence"/>
</dbReference>
<evidence type="ECO:0000256" key="5">
    <source>
        <dbReference type="SAM" id="SignalP"/>
    </source>
</evidence>
<evidence type="ECO:0000313" key="8">
    <source>
        <dbReference type="EMBL" id="KAA0157420.1"/>
    </source>
</evidence>
<dbReference type="Gene3D" id="2.120.10.80">
    <property type="entry name" value="Kelch-type beta propeller"/>
    <property type="match status" value="2"/>
</dbReference>
<evidence type="ECO:0000256" key="3">
    <source>
        <dbReference type="PROSITE-ProRule" id="PRU00076"/>
    </source>
</evidence>
<reference evidence="9 10" key="1">
    <citation type="submission" date="2019-07" db="EMBL/GenBank/DDBJ databases">
        <title>Genomes of Cafeteria roenbergensis.</title>
        <authorList>
            <person name="Fischer M.G."/>
            <person name="Hackl T."/>
            <person name="Roman M."/>
        </authorList>
    </citation>
    <scope>NUCLEOTIDE SEQUENCE [LARGE SCALE GENOMIC DNA]</scope>
    <source>
        <strain evidence="7 10">Cflag</strain>
        <strain evidence="8 9">RCC970-E3</strain>
    </source>
</reference>
<feature type="disulfide bond" evidence="3">
    <location>
        <begin position="703"/>
        <end position="713"/>
    </location>
</feature>
<proteinExistence type="predicted"/>
<dbReference type="EMBL" id="VLTL01000166">
    <property type="protein sequence ID" value="KAA0157420.1"/>
    <property type="molecule type" value="Genomic_DNA"/>
</dbReference>
<evidence type="ECO:0000313" key="9">
    <source>
        <dbReference type="Proteomes" id="UP000324907"/>
    </source>
</evidence>
<dbReference type="Gene3D" id="2.10.25.10">
    <property type="entry name" value="Laminin"/>
    <property type="match status" value="2"/>
</dbReference>
<comment type="caution">
    <text evidence="7">The sequence shown here is derived from an EMBL/GenBank/DDBJ whole genome shotgun (WGS) entry which is preliminary data.</text>
</comment>
<dbReference type="PANTHER" id="PTHR46093:SF18">
    <property type="entry name" value="FIBRONECTIN TYPE-III DOMAIN-CONTAINING PROTEIN"/>
    <property type="match status" value="1"/>
</dbReference>
<dbReference type="PANTHER" id="PTHR46093">
    <property type="entry name" value="ACYL-COA-BINDING DOMAIN-CONTAINING PROTEIN 5"/>
    <property type="match status" value="1"/>
</dbReference>
<protein>
    <recommendedName>
        <fullName evidence="6">EGF-like domain-containing protein</fullName>
    </recommendedName>
</protein>
<feature type="disulfide bond" evidence="3">
    <location>
        <begin position="724"/>
        <end position="733"/>
    </location>
</feature>
<evidence type="ECO:0000313" key="10">
    <source>
        <dbReference type="Proteomes" id="UP000325113"/>
    </source>
</evidence>
<feature type="domain" description="EGF-like" evidence="6">
    <location>
        <begin position="699"/>
        <end position="734"/>
    </location>
</feature>
<evidence type="ECO:0000313" key="7">
    <source>
        <dbReference type="EMBL" id="KAA0145647.1"/>
    </source>
</evidence>
<keyword evidence="1" id="KW-0880">Kelch repeat</keyword>
<keyword evidence="3" id="KW-0245">EGF-like domain</keyword>
<evidence type="ECO:0000256" key="1">
    <source>
        <dbReference type="ARBA" id="ARBA00022441"/>
    </source>
</evidence>
<evidence type="ECO:0000256" key="4">
    <source>
        <dbReference type="SAM" id="MobiDB-lite"/>
    </source>
</evidence>